<accession>A0AAN7PGP5</accession>
<gene>
    <name evidence="1" type="ORF">RN001_002138</name>
</gene>
<dbReference type="Pfam" id="PF06905">
    <property type="entry name" value="FAIM1"/>
    <property type="match status" value="1"/>
</dbReference>
<dbReference type="PANTHER" id="PTHR13088:SF3">
    <property type="entry name" value="FAS APOPTOTIC INHIBITORY MOLECULE 1"/>
    <property type="match status" value="1"/>
</dbReference>
<comment type="caution">
    <text evidence="1">The sequence shown here is derived from an EMBL/GenBank/DDBJ whole genome shotgun (WGS) entry which is preliminary data.</text>
</comment>
<organism evidence="1 2">
    <name type="scientific">Aquatica leii</name>
    <dbReference type="NCBI Taxonomy" id="1421715"/>
    <lineage>
        <taxon>Eukaryota</taxon>
        <taxon>Metazoa</taxon>
        <taxon>Ecdysozoa</taxon>
        <taxon>Arthropoda</taxon>
        <taxon>Hexapoda</taxon>
        <taxon>Insecta</taxon>
        <taxon>Pterygota</taxon>
        <taxon>Neoptera</taxon>
        <taxon>Endopterygota</taxon>
        <taxon>Coleoptera</taxon>
        <taxon>Polyphaga</taxon>
        <taxon>Elateriformia</taxon>
        <taxon>Elateroidea</taxon>
        <taxon>Lampyridae</taxon>
        <taxon>Luciolinae</taxon>
        <taxon>Aquatica</taxon>
    </lineage>
</organism>
<dbReference type="FunFam" id="2.40.128.180:FF:000001">
    <property type="entry name" value="Fas apoptotic inhibitory molecule 1"/>
    <property type="match status" value="1"/>
</dbReference>
<protein>
    <recommendedName>
        <fullName evidence="3">Fas apoptotic inhibitory molecule 1</fullName>
    </recommendedName>
</protein>
<evidence type="ECO:0000313" key="1">
    <source>
        <dbReference type="EMBL" id="KAK4885867.1"/>
    </source>
</evidence>
<sequence>MSVPENLKKDRSDLVAYWSVPLADGIYTIEFEHGTTSGKRILRVNGQEIIRREWMFKLVGNEKFKIGKQEAKCELHVDPLPYFAFGYSLIVDGKPLEKFTENQNKAMKSWAIVLDGQRYRIILEKQTLDVWLNGEKIEVEHAFAKDGTEINFLVDENQISIKASTAAKKEGVIHQLFINNNLIEEENEFQE</sequence>
<evidence type="ECO:0008006" key="3">
    <source>
        <dbReference type="Google" id="ProtNLM"/>
    </source>
</evidence>
<dbReference type="PANTHER" id="PTHR13088">
    <property type="entry name" value="FAS APOPTOTIC INHIBITORY MOLECULE FAIM"/>
    <property type="match status" value="1"/>
</dbReference>
<evidence type="ECO:0000313" key="2">
    <source>
        <dbReference type="Proteomes" id="UP001353858"/>
    </source>
</evidence>
<dbReference type="Gene3D" id="2.40.128.180">
    <property type="match status" value="2"/>
</dbReference>
<dbReference type="InterPro" id="IPR038513">
    <property type="entry name" value="FAIM1_dom_sf"/>
</dbReference>
<reference evidence="2" key="1">
    <citation type="submission" date="2023-01" db="EMBL/GenBank/DDBJ databases">
        <title>Key to firefly adult light organ development and bioluminescence: homeobox transcription factors regulate luciferase expression and transportation to peroxisome.</title>
        <authorList>
            <person name="Fu X."/>
        </authorList>
    </citation>
    <scope>NUCLEOTIDE SEQUENCE [LARGE SCALE GENOMIC DNA]</scope>
</reference>
<proteinExistence type="predicted"/>
<dbReference type="Proteomes" id="UP001353858">
    <property type="component" value="Unassembled WGS sequence"/>
</dbReference>
<dbReference type="GO" id="GO:1902042">
    <property type="term" value="P:negative regulation of extrinsic apoptotic signaling pathway via death domain receptors"/>
    <property type="evidence" value="ECO:0007669"/>
    <property type="project" value="TreeGrafter"/>
</dbReference>
<keyword evidence="2" id="KW-1185">Reference proteome</keyword>
<dbReference type="InterPro" id="IPR010695">
    <property type="entry name" value="FAIM1"/>
</dbReference>
<dbReference type="EMBL" id="JARPUR010000001">
    <property type="protein sequence ID" value="KAK4885867.1"/>
    <property type="molecule type" value="Genomic_DNA"/>
</dbReference>
<name>A0AAN7PGP5_9COLE</name>
<dbReference type="AlphaFoldDB" id="A0AAN7PGP5"/>